<keyword evidence="3" id="KW-1185">Reference proteome</keyword>
<accession>D2S5I3</accession>
<dbReference type="InterPro" id="IPR029058">
    <property type="entry name" value="AB_hydrolase_fold"/>
</dbReference>
<dbReference type="Gene3D" id="3.40.50.1820">
    <property type="entry name" value="alpha/beta hydrolase"/>
    <property type="match status" value="1"/>
</dbReference>
<sequence length="251" mass="26627">MSKLAFVEGTGSVRVLVLHGWALDSSIWHASRAETNLDRFTYAYLDFSGYGPDEGVREPAQGIDGMASEALAATDELGWDSFAILGHSMGGATALRVTTLAPDRVSSVVALTPVAPSGTPLDADTYEAFRSAFPNSGPTLGGLAPYLTPEQLRNIVSRSHLTMDQSIWDAYLSNWTGADFANSLDRYSGPVTLVYGDSDPFVTKEYLAGTTAAMKQADLVPIASAGHYPMVENAAAAVALWEAALTDKNGK</sequence>
<dbReference type="InterPro" id="IPR000073">
    <property type="entry name" value="AB_hydrolase_1"/>
</dbReference>
<dbReference type="GO" id="GO:0016787">
    <property type="term" value="F:hydrolase activity"/>
    <property type="evidence" value="ECO:0007669"/>
    <property type="project" value="UniProtKB-KW"/>
</dbReference>
<feature type="domain" description="AB hydrolase-1" evidence="1">
    <location>
        <begin position="14"/>
        <end position="233"/>
    </location>
</feature>
<dbReference type="OrthoDB" id="9780765at2"/>
<gene>
    <name evidence="2" type="ordered locus">Gobs_2625</name>
</gene>
<evidence type="ECO:0000313" key="2">
    <source>
        <dbReference type="EMBL" id="ADB75263.1"/>
    </source>
</evidence>
<dbReference type="PANTHER" id="PTHR43194:SF5">
    <property type="entry name" value="PIMELOYL-[ACYL-CARRIER PROTEIN] METHYL ESTER ESTERASE"/>
    <property type="match status" value="1"/>
</dbReference>
<dbReference type="eggNOG" id="COG1073">
    <property type="taxonomic scope" value="Bacteria"/>
</dbReference>
<organism evidence="2 3">
    <name type="scientific">Geodermatophilus obscurus (strain ATCC 25078 / DSM 43160 / JCM 3152 / CCUG 61914 / KCC A-0152 / KCTC 9177 / NBRC 13315 / NRRL B-3577 / G-20)</name>
    <dbReference type="NCBI Taxonomy" id="526225"/>
    <lineage>
        <taxon>Bacteria</taxon>
        <taxon>Bacillati</taxon>
        <taxon>Actinomycetota</taxon>
        <taxon>Actinomycetes</taxon>
        <taxon>Geodermatophilales</taxon>
        <taxon>Geodermatophilaceae</taxon>
        <taxon>Geodermatophilus</taxon>
    </lineage>
</organism>
<evidence type="ECO:0000313" key="3">
    <source>
        <dbReference type="Proteomes" id="UP000001382"/>
    </source>
</evidence>
<name>D2S5I3_GEOOG</name>
<dbReference type="EMBL" id="CP001867">
    <property type="protein sequence ID" value="ADB75263.1"/>
    <property type="molecule type" value="Genomic_DNA"/>
</dbReference>
<dbReference type="PANTHER" id="PTHR43194">
    <property type="entry name" value="HYDROLASE ALPHA/BETA FOLD FAMILY"/>
    <property type="match status" value="1"/>
</dbReference>
<dbReference type="Pfam" id="PF00561">
    <property type="entry name" value="Abhydrolase_1"/>
    <property type="match status" value="1"/>
</dbReference>
<dbReference type="Proteomes" id="UP000001382">
    <property type="component" value="Chromosome"/>
</dbReference>
<reference evidence="2 3" key="1">
    <citation type="journal article" date="2010" name="Stand. Genomic Sci.">
        <title>Complete genome sequence of Geodermatophilus obscurus type strain (G-20).</title>
        <authorList>
            <person name="Ivanova N."/>
            <person name="Sikorski J."/>
            <person name="Jando M."/>
            <person name="Munk C."/>
            <person name="Lapidus A."/>
            <person name="Glavina Del Rio T."/>
            <person name="Copeland A."/>
            <person name="Tice H."/>
            <person name="Cheng J.-F."/>
            <person name="Lucas S."/>
            <person name="Chen F."/>
            <person name="Nolan M."/>
            <person name="Bruce D."/>
            <person name="Goodwin L."/>
            <person name="Pitluck S."/>
            <person name="Mavromatis K."/>
            <person name="Mikhailova N."/>
            <person name="Pati A."/>
            <person name="Chen A."/>
            <person name="Palaniappan K."/>
            <person name="Land M."/>
            <person name="Hauser L."/>
            <person name="Chang Y.-J."/>
            <person name="Jeffries C.D."/>
            <person name="Meincke L."/>
            <person name="Brettin T."/>
            <person name="Detter J.C."/>
            <person name="Detter J.C."/>
            <person name="Rohde M."/>
            <person name="Goeker M."/>
            <person name="Bristow J."/>
            <person name="Eisen J.A."/>
            <person name="Markowitz V."/>
            <person name="Hugenholtz P."/>
            <person name="Kyrpides N.C."/>
            <person name="Klenk H.-P."/>
        </authorList>
    </citation>
    <scope>NUCLEOTIDE SEQUENCE [LARGE SCALE GENOMIC DNA]</scope>
    <source>
        <strain evidence="3">ATCC 25078 / DSM 43160 / JCM 3152 / KCC A-0152 / KCTC 9177 / NBRC 13315 / NRRL B-3577 / G-20</strain>
    </source>
</reference>
<dbReference type="RefSeq" id="WP_012948697.1">
    <property type="nucleotide sequence ID" value="NC_013757.1"/>
</dbReference>
<evidence type="ECO:0000259" key="1">
    <source>
        <dbReference type="Pfam" id="PF00561"/>
    </source>
</evidence>
<dbReference type="AlphaFoldDB" id="D2S5I3"/>
<dbReference type="SUPFAM" id="SSF53474">
    <property type="entry name" value="alpha/beta-Hydrolases"/>
    <property type="match status" value="1"/>
</dbReference>
<dbReference type="PRINTS" id="PR00111">
    <property type="entry name" value="ABHYDROLASE"/>
</dbReference>
<reference evidence="3" key="2">
    <citation type="submission" date="2010-01" db="EMBL/GenBank/DDBJ databases">
        <title>The complete genome of Geodermatophilus obscurus DSM 43160.</title>
        <authorList>
            <consortium name="US DOE Joint Genome Institute (JGI-PGF)"/>
            <person name="Lucas S."/>
            <person name="Copeland A."/>
            <person name="Lapidus A."/>
            <person name="Glavina del Rio T."/>
            <person name="Dalin E."/>
            <person name="Tice H."/>
            <person name="Bruce D."/>
            <person name="Goodwin L."/>
            <person name="Pitluck S."/>
            <person name="Kyrpides N."/>
            <person name="Mavromatis K."/>
            <person name="Ivanova N."/>
            <person name="Munk A.C."/>
            <person name="Brettin T."/>
            <person name="Detter J.C."/>
            <person name="Han C."/>
            <person name="Larimer F."/>
            <person name="Land M."/>
            <person name="Hauser L."/>
            <person name="Markowitz V."/>
            <person name="Cheng J.-F."/>
            <person name="Hugenholtz P."/>
            <person name="Woyke T."/>
            <person name="Wu D."/>
            <person name="Jando M."/>
            <person name="Schneider S."/>
            <person name="Klenk H.-P."/>
            <person name="Eisen J.A."/>
        </authorList>
    </citation>
    <scope>NUCLEOTIDE SEQUENCE [LARGE SCALE GENOMIC DNA]</scope>
    <source>
        <strain evidence="3">ATCC 25078 / DSM 43160 / JCM 3152 / KCC A-0152 / KCTC 9177 / NBRC 13315 / NRRL B-3577 / G-20</strain>
    </source>
</reference>
<dbReference type="KEGG" id="gob:Gobs_2625"/>
<dbReference type="InterPro" id="IPR050228">
    <property type="entry name" value="Carboxylesterase_BioH"/>
</dbReference>
<dbReference type="HOGENOM" id="CLU_020336_50_4_11"/>
<keyword evidence="2" id="KW-0378">Hydrolase</keyword>
<proteinExistence type="predicted"/>
<protein>
    <submittedName>
        <fullName evidence="2">Alpha/beta hydrolase fold protein</fullName>
    </submittedName>
</protein>